<evidence type="ECO:0008006" key="4">
    <source>
        <dbReference type="Google" id="ProtNLM"/>
    </source>
</evidence>
<dbReference type="EMBL" id="JAWQEG010007390">
    <property type="protein sequence ID" value="KAK3852485.1"/>
    <property type="molecule type" value="Genomic_DNA"/>
</dbReference>
<dbReference type="InterPro" id="IPR010850">
    <property type="entry name" value="Neuroparsin"/>
</dbReference>
<accession>A0AAE1BKW7</accession>
<keyword evidence="3" id="KW-1185">Reference proteome</keyword>
<evidence type="ECO:0000313" key="2">
    <source>
        <dbReference type="EMBL" id="KAK3852485.1"/>
    </source>
</evidence>
<dbReference type="Gene3D" id="4.10.40.20">
    <property type="match status" value="1"/>
</dbReference>
<evidence type="ECO:0000256" key="1">
    <source>
        <dbReference type="SAM" id="Phobius"/>
    </source>
</evidence>
<comment type="caution">
    <text evidence="2">The sequence shown here is derived from an EMBL/GenBank/DDBJ whole genome shotgun (WGS) entry which is preliminary data.</text>
</comment>
<protein>
    <recommendedName>
        <fullName evidence="4">Neuroparsin</fullName>
    </recommendedName>
</protein>
<evidence type="ECO:0000313" key="3">
    <source>
        <dbReference type="Proteomes" id="UP001286313"/>
    </source>
</evidence>
<keyword evidence="1" id="KW-1133">Transmembrane helix</keyword>
<gene>
    <name evidence="2" type="ORF">Pcinc_040931</name>
</gene>
<dbReference type="Pfam" id="PF07327">
    <property type="entry name" value="Neuroparsin"/>
    <property type="match status" value="1"/>
</dbReference>
<keyword evidence="1" id="KW-0812">Transmembrane</keyword>
<dbReference type="Proteomes" id="UP001286313">
    <property type="component" value="Unassembled WGS sequence"/>
</dbReference>
<reference evidence="2" key="1">
    <citation type="submission" date="2023-10" db="EMBL/GenBank/DDBJ databases">
        <title>Genome assemblies of two species of porcelain crab, Petrolisthes cinctipes and Petrolisthes manimaculis (Anomura: Porcellanidae).</title>
        <authorList>
            <person name="Angst P."/>
        </authorList>
    </citation>
    <scope>NUCLEOTIDE SEQUENCE</scope>
    <source>
        <strain evidence="2">PB745_01</strain>
        <tissue evidence="2">Gill</tissue>
    </source>
</reference>
<organism evidence="2 3">
    <name type="scientific">Petrolisthes cinctipes</name>
    <name type="common">Flat porcelain crab</name>
    <dbReference type="NCBI Taxonomy" id="88211"/>
    <lineage>
        <taxon>Eukaryota</taxon>
        <taxon>Metazoa</taxon>
        <taxon>Ecdysozoa</taxon>
        <taxon>Arthropoda</taxon>
        <taxon>Crustacea</taxon>
        <taxon>Multicrustacea</taxon>
        <taxon>Malacostraca</taxon>
        <taxon>Eumalacostraca</taxon>
        <taxon>Eucarida</taxon>
        <taxon>Decapoda</taxon>
        <taxon>Pleocyemata</taxon>
        <taxon>Anomura</taxon>
        <taxon>Galatheoidea</taxon>
        <taxon>Porcellanidae</taxon>
        <taxon>Petrolisthes</taxon>
    </lineage>
</organism>
<keyword evidence="1" id="KW-0472">Membrane</keyword>
<proteinExistence type="predicted"/>
<name>A0AAE1BKW7_PETCI</name>
<dbReference type="AlphaFoldDB" id="A0AAE1BKW7"/>
<feature type="transmembrane region" description="Helical" evidence="1">
    <location>
        <begin position="35"/>
        <end position="53"/>
    </location>
</feature>
<sequence>MRGVEGDWAGEWVVVVVSEGRSGEGSGRNTTTMKTITMTAFVSCCVIVVLLLAQEGSAAPRCMEYDRAAPQGCKYGTSLDWCRNGVCSKGPGQRCGGYRWEYGKCGEGTVCMCGVCTGCSPFDGSCYSNAPIC</sequence>